<dbReference type="EMBL" id="LFRF01000024">
    <property type="protein sequence ID" value="KND88580.1"/>
    <property type="molecule type" value="Genomic_DNA"/>
</dbReference>
<dbReference type="Proteomes" id="UP000036947">
    <property type="component" value="Unassembled WGS sequence"/>
</dbReference>
<accession>A0A0L0N454</accession>
<name>A0A0L0N454_TOLOC</name>
<evidence type="ECO:0000313" key="2">
    <source>
        <dbReference type="EMBL" id="KND88580.1"/>
    </source>
</evidence>
<reference evidence="2 3" key="1">
    <citation type="journal article" date="2015" name="BMC Genomics">
        <title>The genome of the truffle-parasite Tolypocladium ophioglossoides and the evolution of antifungal peptaibiotics.</title>
        <authorList>
            <person name="Quandt C.A."/>
            <person name="Bushley K.E."/>
            <person name="Spatafora J.W."/>
        </authorList>
    </citation>
    <scope>NUCLEOTIDE SEQUENCE [LARGE SCALE GENOMIC DNA]</scope>
    <source>
        <strain evidence="2 3">CBS 100239</strain>
    </source>
</reference>
<feature type="non-terminal residue" evidence="2">
    <location>
        <position position="1"/>
    </location>
</feature>
<evidence type="ECO:0000256" key="1">
    <source>
        <dbReference type="SAM" id="MobiDB-lite"/>
    </source>
</evidence>
<evidence type="ECO:0000313" key="3">
    <source>
        <dbReference type="Proteomes" id="UP000036947"/>
    </source>
</evidence>
<sequence>SFGLSRRQLGIASHANVNQNGDQLPLPQHEILRRLRRSEEHSHRRYIWWLALGPFARIERMTLDNLLDCCNKAAPVYLLEGAADLGPNRFPGNMFQYIYRRWFVPYKRNLEYNQYLVTFLRARIPEWVQAKPRRFLNQIVDLNASICAKVKKTQLELVGGKPDDVLDLILRTSRYRYRFDSRLLATPLERLARARLEQEFFCLQPLFRAMAIVRTTGHQYQSRENVIGDGDIIDPGAGEPGGRGVRSPAGPGAVQRGTGSSGSLRAL</sequence>
<dbReference type="OrthoDB" id="3513679at2759"/>
<dbReference type="AlphaFoldDB" id="A0A0L0N454"/>
<keyword evidence="3" id="KW-1185">Reference proteome</keyword>
<comment type="caution">
    <text evidence="2">The sequence shown here is derived from an EMBL/GenBank/DDBJ whole genome shotgun (WGS) entry which is preliminary data.</text>
</comment>
<protein>
    <submittedName>
        <fullName evidence="2">Uncharacterized protein</fullName>
    </submittedName>
</protein>
<proteinExistence type="predicted"/>
<feature type="non-terminal residue" evidence="2">
    <location>
        <position position="267"/>
    </location>
</feature>
<organism evidence="2 3">
    <name type="scientific">Tolypocladium ophioglossoides (strain CBS 100239)</name>
    <name type="common">Snaketongue truffleclub</name>
    <name type="synonym">Elaphocordyceps ophioglossoides</name>
    <dbReference type="NCBI Taxonomy" id="1163406"/>
    <lineage>
        <taxon>Eukaryota</taxon>
        <taxon>Fungi</taxon>
        <taxon>Dikarya</taxon>
        <taxon>Ascomycota</taxon>
        <taxon>Pezizomycotina</taxon>
        <taxon>Sordariomycetes</taxon>
        <taxon>Hypocreomycetidae</taxon>
        <taxon>Hypocreales</taxon>
        <taxon>Ophiocordycipitaceae</taxon>
        <taxon>Tolypocladium</taxon>
    </lineage>
</organism>
<gene>
    <name evidence="2" type="ORF">TOPH_06686</name>
</gene>
<feature type="region of interest" description="Disordered" evidence="1">
    <location>
        <begin position="229"/>
        <end position="267"/>
    </location>
</feature>
<feature type="compositionally biased region" description="Polar residues" evidence="1">
    <location>
        <begin position="257"/>
        <end position="267"/>
    </location>
</feature>